<keyword evidence="5 7" id="KW-0862">Zinc</keyword>
<dbReference type="GO" id="GO:0006518">
    <property type="term" value="P:peptide metabolic process"/>
    <property type="evidence" value="ECO:0007669"/>
    <property type="project" value="TreeGrafter"/>
</dbReference>
<dbReference type="GO" id="GO:0005794">
    <property type="term" value="C:Golgi apparatus"/>
    <property type="evidence" value="ECO:0007669"/>
    <property type="project" value="EnsemblFungi"/>
</dbReference>
<dbReference type="OMA" id="KNFQSAM"/>
<dbReference type="InterPro" id="IPR001567">
    <property type="entry name" value="Pept_M3A_M3B_dom"/>
</dbReference>
<dbReference type="CDD" id="cd06455">
    <property type="entry name" value="M3A_TOP"/>
    <property type="match status" value="1"/>
</dbReference>
<dbReference type="STRING" id="796925.A0A137PHS3"/>
<proteinExistence type="inferred from homology"/>
<keyword evidence="6 7" id="KW-0482">Metalloprotease</keyword>
<comment type="similarity">
    <text evidence="1 7">Belongs to the peptidase M3 family.</text>
</comment>
<accession>A0A137PHS3</accession>
<sequence length="685" mass="77917">MDTLKTPSLIQSPTDTSVQNVLLNFSLNTEQITQLGNELLEKSKQILDQVAAVPASEANFETVIKPLAQIEAYRSIFSASSYFPQYISTSSEVRKASADVTQNLEAFEIESRMRKDLYTSVQNAIKNIEVSALSPEDQRFIEKLQLDFKRNGLDLADDKLEKLKEILKKISENSIKFSLAIAEDKTTVELTEAELEGVPKDFLEGLPKKKSDTTGEEVFVVGMKPSEFTPILELCKNAESRRKINFAYGARCKDNVALLEDNIRLRDEAAHIVGFNNHSEFQLAVKMAKTPENVYKFLDDLKAKLTPLAHEELKTLLEYKKREVPDADKINSWDLEYYKAQWLKEKYNVDHDLIRKYFPMEYTVDKVFELFGEEFDLTFEKVTSNYPSWLPAADPNVDLIKVSDRSNKDIIGYFYIDLFPRDGKFTHAALFPLQFGSPSTQWANNQSQPSVGAMVCNFPKPTASKPSLLKHNDVVTFCHELGHVLHHICSKTHYSRFHGTNVEHDFVETPSQLMENWCWERSVLKKLSKHHETGEPLPDDVIDCLIGSKNAAAGLFWLRQLLFCYFDMEIHTKPDLKNLDTTALYDKIRQEVALVPNQAGTYQHATIGHFMGGYDAGYYGYLWSLVYATDIYYTIFKGSELGKGGRNFRENVLLKGGSIDSMELLKKALSREPSSTPFLKSLGIL</sequence>
<comment type="cofactor">
    <cofactor evidence="7">
        <name>Zn(2+)</name>
        <dbReference type="ChEBI" id="CHEBI:29105"/>
    </cofactor>
    <text evidence="7">Binds 1 zinc ion.</text>
</comment>
<dbReference type="EMBL" id="KQ964423">
    <property type="protein sequence ID" value="KXN74481.1"/>
    <property type="molecule type" value="Genomic_DNA"/>
</dbReference>
<protein>
    <submittedName>
        <fullName evidence="9">Thimet oligopeptidase 1</fullName>
    </submittedName>
</protein>
<feature type="domain" description="Peptidase M3A/M3B catalytic" evidence="8">
    <location>
        <begin position="232"/>
        <end position="683"/>
    </location>
</feature>
<dbReference type="FunFam" id="3.40.390.10:FF:000074">
    <property type="entry name" value="Metalloprotease"/>
    <property type="match status" value="1"/>
</dbReference>
<evidence type="ECO:0000256" key="2">
    <source>
        <dbReference type="ARBA" id="ARBA00022670"/>
    </source>
</evidence>
<dbReference type="GO" id="GO:0005758">
    <property type="term" value="C:mitochondrial intermembrane space"/>
    <property type="evidence" value="ECO:0007669"/>
    <property type="project" value="EnsemblFungi"/>
</dbReference>
<evidence type="ECO:0000259" key="8">
    <source>
        <dbReference type="Pfam" id="PF01432"/>
    </source>
</evidence>
<dbReference type="InterPro" id="IPR024079">
    <property type="entry name" value="MetalloPept_cat_dom_sf"/>
</dbReference>
<organism evidence="9 10">
    <name type="scientific">Conidiobolus coronatus (strain ATCC 28846 / CBS 209.66 / NRRL 28638)</name>
    <name type="common">Delacroixia coronata</name>
    <dbReference type="NCBI Taxonomy" id="796925"/>
    <lineage>
        <taxon>Eukaryota</taxon>
        <taxon>Fungi</taxon>
        <taxon>Fungi incertae sedis</taxon>
        <taxon>Zoopagomycota</taxon>
        <taxon>Entomophthoromycotina</taxon>
        <taxon>Entomophthoromycetes</taxon>
        <taxon>Entomophthorales</taxon>
        <taxon>Ancylistaceae</taxon>
        <taxon>Conidiobolus</taxon>
    </lineage>
</organism>
<dbReference type="Proteomes" id="UP000070444">
    <property type="component" value="Unassembled WGS sequence"/>
</dbReference>
<keyword evidence="4 7" id="KW-0378">Hydrolase</keyword>
<dbReference type="GO" id="GO:0046872">
    <property type="term" value="F:metal ion binding"/>
    <property type="evidence" value="ECO:0007669"/>
    <property type="project" value="UniProtKB-UniRule"/>
</dbReference>
<dbReference type="AlphaFoldDB" id="A0A137PHS3"/>
<evidence type="ECO:0000256" key="5">
    <source>
        <dbReference type="ARBA" id="ARBA00022833"/>
    </source>
</evidence>
<dbReference type="Pfam" id="PF01432">
    <property type="entry name" value="Peptidase_M3"/>
    <property type="match status" value="1"/>
</dbReference>
<gene>
    <name evidence="9" type="ORF">CONCODRAFT_14814</name>
</gene>
<dbReference type="PANTHER" id="PTHR11804:SF84">
    <property type="entry name" value="SACCHAROLYSIN"/>
    <property type="match status" value="1"/>
</dbReference>
<evidence type="ECO:0000256" key="4">
    <source>
        <dbReference type="ARBA" id="ARBA00022801"/>
    </source>
</evidence>
<keyword evidence="10" id="KW-1185">Reference proteome</keyword>
<dbReference type="SUPFAM" id="SSF55486">
    <property type="entry name" value="Metalloproteases ('zincins'), catalytic domain"/>
    <property type="match status" value="1"/>
</dbReference>
<dbReference type="OrthoDB" id="534666at2759"/>
<name>A0A137PHS3_CONC2</name>
<evidence type="ECO:0000256" key="3">
    <source>
        <dbReference type="ARBA" id="ARBA00022723"/>
    </source>
</evidence>
<evidence type="ECO:0000313" key="9">
    <source>
        <dbReference type="EMBL" id="KXN74481.1"/>
    </source>
</evidence>
<dbReference type="InterPro" id="IPR024080">
    <property type="entry name" value="Neurolysin/TOP_N"/>
</dbReference>
<dbReference type="Gene3D" id="3.40.390.10">
    <property type="entry name" value="Collagenase (Catalytic Domain)"/>
    <property type="match status" value="1"/>
</dbReference>
<dbReference type="GO" id="GO:0006508">
    <property type="term" value="P:proteolysis"/>
    <property type="evidence" value="ECO:0007669"/>
    <property type="project" value="UniProtKB-KW"/>
</dbReference>
<dbReference type="PANTHER" id="PTHR11804">
    <property type="entry name" value="PROTEASE M3 THIMET OLIGOPEPTIDASE-RELATED"/>
    <property type="match status" value="1"/>
</dbReference>
<dbReference type="InterPro" id="IPR045090">
    <property type="entry name" value="Pept_M3A_M3B"/>
</dbReference>
<dbReference type="GO" id="GO:0000324">
    <property type="term" value="C:fungal-type vacuole"/>
    <property type="evidence" value="ECO:0007669"/>
    <property type="project" value="EnsemblFungi"/>
</dbReference>
<evidence type="ECO:0000256" key="7">
    <source>
        <dbReference type="RuleBase" id="RU003435"/>
    </source>
</evidence>
<evidence type="ECO:0000256" key="6">
    <source>
        <dbReference type="ARBA" id="ARBA00023049"/>
    </source>
</evidence>
<keyword evidence="3 7" id="KW-0479">Metal-binding</keyword>
<dbReference type="Gene3D" id="1.20.1050.40">
    <property type="entry name" value="Endopeptidase. Chain P, domain 1"/>
    <property type="match status" value="1"/>
</dbReference>
<dbReference type="InterPro" id="IPR024077">
    <property type="entry name" value="Neurolysin/TOP_dom2"/>
</dbReference>
<evidence type="ECO:0000256" key="1">
    <source>
        <dbReference type="ARBA" id="ARBA00006040"/>
    </source>
</evidence>
<reference evidence="9 10" key="1">
    <citation type="journal article" date="2015" name="Genome Biol. Evol.">
        <title>Phylogenomic analyses indicate that early fungi evolved digesting cell walls of algal ancestors of land plants.</title>
        <authorList>
            <person name="Chang Y."/>
            <person name="Wang S."/>
            <person name="Sekimoto S."/>
            <person name="Aerts A.L."/>
            <person name="Choi C."/>
            <person name="Clum A."/>
            <person name="LaButti K.M."/>
            <person name="Lindquist E.A."/>
            <person name="Yee Ngan C."/>
            <person name="Ohm R.A."/>
            <person name="Salamov A.A."/>
            <person name="Grigoriev I.V."/>
            <person name="Spatafora J.W."/>
            <person name="Berbee M.L."/>
        </authorList>
    </citation>
    <scope>NUCLEOTIDE SEQUENCE [LARGE SCALE GENOMIC DNA]</scope>
    <source>
        <strain evidence="9 10">NRRL 28638</strain>
    </source>
</reference>
<evidence type="ECO:0000313" key="10">
    <source>
        <dbReference type="Proteomes" id="UP000070444"/>
    </source>
</evidence>
<dbReference type="GO" id="GO:0004222">
    <property type="term" value="F:metalloendopeptidase activity"/>
    <property type="evidence" value="ECO:0007669"/>
    <property type="project" value="EnsemblFungi"/>
</dbReference>
<dbReference type="Gene3D" id="1.10.1370.10">
    <property type="entry name" value="Neurolysin, domain 3"/>
    <property type="match status" value="1"/>
</dbReference>
<keyword evidence="2 7" id="KW-0645">Protease</keyword>